<sequence length="87" mass="9779">MRDQKGELQYFIGVQLDGSDHLEPLRNRLSEGSEQQSAKLVKATAENVDEAVRELPDANLVRDQKICGQFILNQFLQDHTKGTILLG</sequence>
<gene>
    <name evidence="1" type="ORF">L195_g015557</name>
</gene>
<dbReference type="Proteomes" id="UP000236291">
    <property type="component" value="Unassembled WGS sequence"/>
</dbReference>
<evidence type="ECO:0000313" key="2">
    <source>
        <dbReference type="Proteomes" id="UP000236291"/>
    </source>
</evidence>
<accession>A0A2K3MNN5</accession>
<name>A0A2K3MNN5_TRIPR</name>
<dbReference type="AlphaFoldDB" id="A0A2K3MNN5"/>
<dbReference type="EMBL" id="ASHM01010574">
    <property type="protein sequence ID" value="PNX92421.1"/>
    <property type="molecule type" value="Genomic_DNA"/>
</dbReference>
<dbReference type="STRING" id="57577.A0A2K3MNN5"/>
<evidence type="ECO:0000313" key="1">
    <source>
        <dbReference type="EMBL" id="PNX92421.1"/>
    </source>
</evidence>
<dbReference type="Gene3D" id="3.30.450.20">
    <property type="entry name" value="PAS domain"/>
    <property type="match status" value="1"/>
</dbReference>
<organism evidence="1 2">
    <name type="scientific">Trifolium pratense</name>
    <name type="common">Red clover</name>
    <dbReference type="NCBI Taxonomy" id="57577"/>
    <lineage>
        <taxon>Eukaryota</taxon>
        <taxon>Viridiplantae</taxon>
        <taxon>Streptophyta</taxon>
        <taxon>Embryophyta</taxon>
        <taxon>Tracheophyta</taxon>
        <taxon>Spermatophyta</taxon>
        <taxon>Magnoliopsida</taxon>
        <taxon>eudicotyledons</taxon>
        <taxon>Gunneridae</taxon>
        <taxon>Pentapetalae</taxon>
        <taxon>rosids</taxon>
        <taxon>fabids</taxon>
        <taxon>Fabales</taxon>
        <taxon>Fabaceae</taxon>
        <taxon>Papilionoideae</taxon>
        <taxon>50 kb inversion clade</taxon>
        <taxon>NPAAA clade</taxon>
        <taxon>Hologalegina</taxon>
        <taxon>IRL clade</taxon>
        <taxon>Trifolieae</taxon>
        <taxon>Trifolium</taxon>
    </lineage>
</organism>
<reference evidence="1 2" key="1">
    <citation type="journal article" date="2014" name="Am. J. Bot.">
        <title>Genome assembly and annotation for red clover (Trifolium pratense; Fabaceae).</title>
        <authorList>
            <person name="Istvanek J."/>
            <person name="Jaros M."/>
            <person name="Krenek A."/>
            <person name="Repkova J."/>
        </authorList>
    </citation>
    <scope>NUCLEOTIDE SEQUENCE [LARGE SCALE GENOMIC DNA]</scope>
    <source>
        <strain evidence="2">cv. Tatra</strain>
        <tissue evidence="1">Young leaves</tissue>
    </source>
</reference>
<reference evidence="1 2" key="2">
    <citation type="journal article" date="2017" name="Front. Plant Sci.">
        <title>Gene Classification and Mining of Molecular Markers Useful in Red Clover (Trifolium pratense) Breeding.</title>
        <authorList>
            <person name="Istvanek J."/>
            <person name="Dluhosova J."/>
            <person name="Dluhos P."/>
            <person name="Patkova L."/>
            <person name="Nedelnik J."/>
            <person name="Repkova J."/>
        </authorList>
    </citation>
    <scope>NUCLEOTIDE SEQUENCE [LARGE SCALE GENOMIC DNA]</scope>
    <source>
        <strain evidence="2">cv. Tatra</strain>
        <tissue evidence="1">Young leaves</tissue>
    </source>
</reference>
<protein>
    <submittedName>
        <fullName evidence="1">Phototropin 2</fullName>
    </submittedName>
</protein>
<comment type="caution">
    <text evidence="1">The sequence shown here is derived from an EMBL/GenBank/DDBJ whole genome shotgun (WGS) entry which is preliminary data.</text>
</comment>
<proteinExistence type="predicted"/>